<sequence length="146" mass="15246">METCTIYTWLGRAKLIGVINIGAAGIIHLFSKRCFPSLTDINLQPKPMSPALMEQPSKLGLIMAVVTIAYFSILHVIQRKKMGCLETISRYNNVRSTFHDAAAAVAAAVAVASAATNTAAVAVVGAAAAVAAADVVPGTVVIHIDE</sequence>
<gene>
    <name evidence="2" type="ORF">V6N11_002031</name>
</gene>
<comment type="caution">
    <text evidence="2">The sequence shown here is derived from an EMBL/GenBank/DDBJ whole genome shotgun (WGS) entry which is preliminary data.</text>
</comment>
<keyword evidence="1" id="KW-0812">Transmembrane</keyword>
<evidence type="ECO:0000313" key="2">
    <source>
        <dbReference type="EMBL" id="KAK9004224.1"/>
    </source>
</evidence>
<feature type="transmembrane region" description="Helical" evidence="1">
    <location>
        <begin position="121"/>
        <end position="144"/>
    </location>
</feature>
<dbReference type="EMBL" id="JBBPBN010000031">
    <property type="protein sequence ID" value="KAK9004224.1"/>
    <property type="molecule type" value="Genomic_DNA"/>
</dbReference>
<protein>
    <submittedName>
        <fullName evidence="2">Uncharacterized protein</fullName>
    </submittedName>
</protein>
<feature type="transmembrane region" description="Helical" evidence="1">
    <location>
        <begin position="59"/>
        <end position="77"/>
    </location>
</feature>
<reference evidence="2 3" key="1">
    <citation type="journal article" date="2024" name="G3 (Bethesda)">
        <title>Genome assembly of Hibiscus sabdariffa L. provides insights into metabolisms of medicinal natural products.</title>
        <authorList>
            <person name="Kim T."/>
        </authorList>
    </citation>
    <scope>NUCLEOTIDE SEQUENCE [LARGE SCALE GENOMIC DNA]</scope>
    <source>
        <strain evidence="2">TK-2024</strain>
        <tissue evidence="2">Old leaves</tissue>
    </source>
</reference>
<evidence type="ECO:0000313" key="3">
    <source>
        <dbReference type="Proteomes" id="UP001396334"/>
    </source>
</evidence>
<keyword evidence="3" id="KW-1185">Reference proteome</keyword>
<keyword evidence="1" id="KW-0472">Membrane</keyword>
<evidence type="ECO:0000256" key="1">
    <source>
        <dbReference type="SAM" id="Phobius"/>
    </source>
</evidence>
<accession>A0ABR2QUK2</accession>
<feature type="transmembrane region" description="Helical" evidence="1">
    <location>
        <begin position="98"/>
        <end position="115"/>
    </location>
</feature>
<dbReference type="Proteomes" id="UP001396334">
    <property type="component" value="Unassembled WGS sequence"/>
</dbReference>
<organism evidence="2 3">
    <name type="scientific">Hibiscus sabdariffa</name>
    <name type="common">roselle</name>
    <dbReference type="NCBI Taxonomy" id="183260"/>
    <lineage>
        <taxon>Eukaryota</taxon>
        <taxon>Viridiplantae</taxon>
        <taxon>Streptophyta</taxon>
        <taxon>Embryophyta</taxon>
        <taxon>Tracheophyta</taxon>
        <taxon>Spermatophyta</taxon>
        <taxon>Magnoliopsida</taxon>
        <taxon>eudicotyledons</taxon>
        <taxon>Gunneridae</taxon>
        <taxon>Pentapetalae</taxon>
        <taxon>rosids</taxon>
        <taxon>malvids</taxon>
        <taxon>Malvales</taxon>
        <taxon>Malvaceae</taxon>
        <taxon>Malvoideae</taxon>
        <taxon>Hibiscus</taxon>
    </lineage>
</organism>
<keyword evidence="1" id="KW-1133">Transmembrane helix</keyword>
<name>A0ABR2QUK2_9ROSI</name>
<proteinExistence type="predicted"/>